<evidence type="ECO:0000259" key="3">
    <source>
        <dbReference type="Pfam" id="PF13439"/>
    </source>
</evidence>
<protein>
    <submittedName>
        <fullName evidence="4">Glycosyltransferase family 1 protein</fullName>
    </submittedName>
</protein>
<reference evidence="4 5" key="1">
    <citation type="journal article" date="2014" name="BMC Genomics">
        <title>Comparison of environmental and isolate Sulfobacillus genomes reveals diverse carbon, sulfur, nitrogen, and hydrogen metabolisms.</title>
        <authorList>
            <person name="Justice N.B."/>
            <person name="Norman A."/>
            <person name="Brown C.T."/>
            <person name="Singh A."/>
            <person name="Thomas B.C."/>
            <person name="Banfield J.F."/>
        </authorList>
    </citation>
    <scope>NUCLEOTIDE SEQUENCE [LARGE SCALE GENOMIC DNA]</scope>
    <source>
        <strain evidence="4">AMDSBA1</strain>
    </source>
</reference>
<dbReference type="Proteomes" id="UP000242699">
    <property type="component" value="Unassembled WGS sequence"/>
</dbReference>
<evidence type="ECO:0000313" key="5">
    <source>
        <dbReference type="Proteomes" id="UP000242699"/>
    </source>
</evidence>
<gene>
    <name evidence="4" type="ORF">C7B43_15920</name>
</gene>
<organism evidence="4 5">
    <name type="scientific">Sulfobacillus benefaciens</name>
    <dbReference type="NCBI Taxonomy" id="453960"/>
    <lineage>
        <taxon>Bacteria</taxon>
        <taxon>Bacillati</taxon>
        <taxon>Bacillota</taxon>
        <taxon>Clostridia</taxon>
        <taxon>Eubacteriales</taxon>
        <taxon>Clostridiales Family XVII. Incertae Sedis</taxon>
        <taxon>Sulfobacillus</taxon>
    </lineage>
</organism>
<feature type="domain" description="Glycosyl transferase family 1" evidence="2">
    <location>
        <begin position="191"/>
        <end position="345"/>
    </location>
</feature>
<dbReference type="Gene3D" id="3.40.50.2000">
    <property type="entry name" value="Glycogen Phosphorylase B"/>
    <property type="match status" value="2"/>
</dbReference>
<dbReference type="EMBL" id="PXYT01000048">
    <property type="protein sequence ID" value="PSR25881.1"/>
    <property type="molecule type" value="Genomic_DNA"/>
</dbReference>
<keyword evidence="1 4" id="KW-0808">Transferase</keyword>
<sequence length="373" mass="42411">MIDITPLQSEHRVRGVGTYVFNLTHELIKLYPDSLEFLASTVERSRIGKELSPVHWGFRPHKPAQVYWLYNELFLRRSLARIKPVLFHATDFNGVPTFSDVPVVTTLYDLTPLAMDQNVHGLSNQLSMWRWKTYFFRKLAHVNHIIAISTHAKSQACDRLGLDPQQITVIPLGVNHNVYGSTARGQGRYAHRAPYFLYVGSADANKNLHRLIDAFRLIADHWPEIELFLAGKWQTESMNAMQREIEEKNLTNRVRLLGFVPAEDLPILYANAFAFVFPSLSEGFGLPIIEAMASGIPVIASDIPVFREVAEDASLLVNPADTEAWAQAMTSILASNDLATKFRIVGQQRSTRFHWQTVAEETWAVYKKVLRKL</sequence>
<name>A0A2T2WUH0_9FIRM</name>
<dbReference type="InterPro" id="IPR001296">
    <property type="entry name" value="Glyco_trans_1"/>
</dbReference>
<accession>A0A2T2WUH0</accession>
<dbReference type="PANTHER" id="PTHR46401">
    <property type="entry name" value="GLYCOSYLTRANSFERASE WBBK-RELATED"/>
    <property type="match status" value="1"/>
</dbReference>
<proteinExistence type="predicted"/>
<dbReference type="GO" id="GO:0009103">
    <property type="term" value="P:lipopolysaccharide biosynthetic process"/>
    <property type="evidence" value="ECO:0007669"/>
    <property type="project" value="TreeGrafter"/>
</dbReference>
<evidence type="ECO:0000313" key="4">
    <source>
        <dbReference type="EMBL" id="PSR25881.1"/>
    </source>
</evidence>
<dbReference type="FunFam" id="3.40.50.2000:FF:000119">
    <property type="entry name" value="Glycosyl transferase group 1"/>
    <property type="match status" value="1"/>
</dbReference>
<dbReference type="PANTHER" id="PTHR46401:SF2">
    <property type="entry name" value="GLYCOSYLTRANSFERASE WBBK-RELATED"/>
    <property type="match status" value="1"/>
</dbReference>
<dbReference type="GO" id="GO:0016757">
    <property type="term" value="F:glycosyltransferase activity"/>
    <property type="evidence" value="ECO:0007669"/>
    <property type="project" value="InterPro"/>
</dbReference>
<dbReference type="CDD" id="cd03809">
    <property type="entry name" value="GT4_MtfB-like"/>
    <property type="match status" value="1"/>
</dbReference>
<evidence type="ECO:0000256" key="1">
    <source>
        <dbReference type="ARBA" id="ARBA00022679"/>
    </source>
</evidence>
<feature type="domain" description="Glycosyltransferase subfamily 4-like N-terminal" evidence="3">
    <location>
        <begin position="14"/>
        <end position="176"/>
    </location>
</feature>
<comment type="caution">
    <text evidence="4">The sequence shown here is derived from an EMBL/GenBank/DDBJ whole genome shotgun (WGS) entry which is preliminary data.</text>
</comment>
<evidence type="ECO:0000259" key="2">
    <source>
        <dbReference type="Pfam" id="PF00534"/>
    </source>
</evidence>
<dbReference type="Pfam" id="PF13439">
    <property type="entry name" value="Glyco_transf_4"/>
    <property type="match status" value="1"/>
</dbReference>
<dbReference type="Pfam" id="PF00534">
    <property type="entry name" value="Glycos_transf_1"/>
    <property type="match status" value="1"/>
</dbReference>
<dbReference type="AlphaFoldDB" id="A0A2T2WUH0"/>
<dbReference type="InterPro" id="IPR028098">
    <property type="entry name" value="Glyco_trans_4-like_N"/>
</dbReference>
<dbReference type="SUPFAM" id="SSF53756">
    <property type="entry name" value="UDP-Glycosyltransferase/glycogen phosphorylase"/>
    <property type="match status" value="1"/>
</dbReference>